<dbReference type="EMBL" id="CM007386">
    <property type="protein sequence ID" value="ONK66385.1"/>
    <property type="molecule type" value="Genomic_DNA"/>
</dbReference>
<feature type="compositionally biased region" description="Pro residues" evidence="1">
    <location>
        <begin position="50"/>
        <end position="63"/>
    </location>
</feature>
<accession>A0A5P1EK65</accession>
<evidence type="ECO:0000313" key="2">
    <source>
        <dbReference type="EMBL" id="ONK66385.1"/>
    </source>
</evidence>
<feature type="region of interest" description="Disordered" evidence="1">
    <location>
        <begin position="140"/>
        <end position="171"/>
    </location>
</feature>
<dbReference type="AlphaFoldDB" id="A0A5P1EK65"/>
<dbReference type="Gramene" id="ONK66385">
    <property type="protein sequence ID" value="ONK66385"/>
    <property type="gene ID" value="A4U43_C06F7290"/>
</dbReference>
<dbReference type="OMA" id="MMARKSY"/>
<keyword evidence="3" id="KW-1185">Reference proteome</keyword>
<dbReference type="PANTHER" id="PTHR37708">
    <property type="entry name" value="HOMEOBOX HOX-B3-LIKE PROTEIN"/>
    <property type="match status" value="1"/>
</dbReference>
<sequence length="171" mass="19028">MLELMGAPSYLQDLNLNSQHPFRRGPMYSAYAELREWKLRTKNLKLRSSPLPPPTPSRKPSPPMVSRSIQDFSMAFRKENKKPPSNPKRGHAPFGTPPPATPKHVSTRASGGVMCSPMRKSYSCLKELKECSMVASSAVHAEGRRKNSGNLRRQKQSTMAAESAMSVSWMG</sequence>
<dbReference type="Proteomes" id="UP000243459">
    <property type="component" value="Chromosome 6"/>
</dbReference>
<feature type="region of interest" description="Disordered" evidence="1">
    <location>
        <begin position="45"/>
        <end position="112"/>
    </location>
</feature>
<evidence type="ECO:0000313" key="3">
    <source>
        <dbReference type="Proteomes" id="UP000243459"/>
    </source>
</evidence>
<organism evidence="2 3">
    <name type="scientific">Asparagus officinalis</name>
    <name type="common">Garden asparagus</name>
    <dbReference type="NCBI Taxonomy" id="4686"/>
    <lineage>
        <taxon>Eukaryota</taxon>
        <taxon>Viridiplantae</taxon>
        <taxon>Streptophyta</taxon>
        <taxon>Embryophyta</taxon>
        <taxon>Tracheophyta</taxon>
        <taxon>Spermatophyta</taxon>
        <taxon>Magnoliopsida</taxon>
        <taxon>Liliopsida</taxon>
        <taxon>Asparagales</taxon>
        <taxon>Asparagaceae</taxon>
        <taxon>Asparagoideae</taxon>
        <taxon>Asparagus</taxon>
    </lineage>
</organism>
<proteinExistence type="predicted"/>
<name>A0A5P1EK65_ASPOF</name>
<dbReference type="OrthoDB" id="755797at2759"/>
<protein>
    <submittedName>
        <fullName evidence="2">Uncharacterized protein</fullName>
    </submittedName>
</protein>
<evidence type="ECO:0000256" key="1">
    <source>
        <dbReference type="SAM" id="MobiDB-lite"/>
    </source>
</evidence>
<gene>
    <name evidence="2" type="ORF">A4U43_C06F7290</name>
</gene>
<dbReference type="PANTHER" id="PTHR37708:SF2">
    <property type="entry name" value="HOMEOBOX HOX-B3-LIKE PROTEIN"/>
    <property type="match status" value="1"/>
</dbReference>
<feature type="compositionally biased region" description="Polar residues" evidence="1">
    <location>
        <begin position="148"/>
        <end position="160"/>
    </location>
</feature>
<reference evidence="3" key="1">
    <citation type="journal article" date="2017" name="Nat. Commun.">
        <title>The asparagus genome sheds light on the origin and evolution of a young Y chromosome.</title>
        <authorList>
            <person name="Harkess A."/>
            <person name="Zhou J."/>
            <person name="Xu C."/>
            <person name="Bowers J.E."/>
            <person name="Van der Hulst R."/>
            <person name="Ayyampalayam S."/>
            <person name="Mercati F."/>
            <person name="Riccardi P."/>
            <person name="McKain M.R."/>
            <person name="Kakrana A."/>
            <person name="Tang H."/>
            <person name="Ray J."/>
            <person name="Groenendijk J."/>
            <person name="Arikit S."/>
            <person name="Mathioni S.M."/>
            <person name="Nakano M."/>
            <person name="Shan H."/>
            <person name="Telgmann-Rauber A."/>
            <person name="Kanno A."/>
            <person name="Yue Z."/>
            <person name="Chen H."/>
            <person name="Li W."/>
            <person name="Chen Y."/>
            <person name="Xu X."/>
            <person name="Zhang Y."/>
            <person name="Luo S."/>
            <person name="Chen H."/>
            <person name="Gao J."/>
            <person name="Mao Z."/>
            <person name="Pires J.C."/>
            <person name="Luo M."/>
            <person name="Kudrna D."/>
            <person name="Wing R.A."/>
            <person name="Meyers B.C."/>
            <person name="Yi K."/>
            <person name="Kong H."/>
            <person name="Lavrijsen P."/>
            <person name="Sunseri F."/>
            <person name="Falavigna A."/>
            <person name="Ye Y."/>
            <person name="Leebens-Mack J.H."/>
            <person name="Chen G."/>
        </authorList>
    </citation>
    <scope>NUCLEOTIDE SEQUENCE [LARGE SCALE GENOMIC DNA]</scope>
    <source>
        <strain evidence="3">cv. DH0086</strain>
    </source>
</reference>